<dbReference type="EMBL" id="ML986617">
    <property type="protein sequence ID" value="KAF2264314.1"/>
    <property type="molecule type" value="Genomic_DNA"/>
</dbReference>
<dbReference type="OrthoDB" id="3257095at2759"/>
<feature type="transmembrane region" description="Helical" evidence="6">
    <location>
        <begin position="412"/>
        <end position="438"/>
    </location>
</feature>
<evidence type="ECO:0000256" key="2">
    <source>
        <dbReference type="ARBA" id="ARBA00022448"/>
    </source>
</evidence>
<feature type="transmembrane region" description="Helical" evidence="6">
    <location>
        <begin position="386"/>
        <end position="406"/>
    </location>
</feature>
<dbReference type="AlphaFoldDB" id="A0A9P4N668"/>
<dbReference type="GO" id="GO:0016020">
    <property type="term" value="C:membrane"/>
    <property type="evidence" value="ECO:0007669"/>
    <property type="project" value="UniProtKB-SubCell"/>
</dbReference>
<feature type="transmembrane region" description="Helical" evidence="6">
    <location>
        <begin position="82"/>
        <end position="102"/>
    </location>
</feature>
<evidence type="ECO:0000256" key="5">
    <source>
        <dbReference type="ARBA" id="ARBA00023136"/>
    </source>
</evidence>
<sequence>MAKEDVPIELVSELDSPFPPQVAEKWQGTEADKRDMLVIGRTQQLRRNFHLISIMGFGATLICTWEINITTFGIGLTNGGTAGLIYGFIVVASGYSLVYASIAELASMSPTAGGQYHWISEFSPAFCQKYLSYLSGWLCFTGWQASISAIAFLVGNSVQTLILYHDAAYGYQRWHGSLLTIAIVVSSFFFNTVLAKKLPLVEGLVLLIHICGVFAVAIPLWALSPRKPASAVFTEFTNNGGWPTMGLSFWVGLMPLSGSLGGIDCVVHMSEEVKDASRTIPRAMLFSLPLNASLGFLMIITLCFCTADVDAVLSSPGGMAGFPFVQIFYDATGSLAATTIMVLLPLISLVGSVIAEIATASRQIWSFARDGGVPFSRQVASVNPRWAIPLNAVVISLIINLLLPLISIGNTAAFNAIGSLGGVAINTSYILCIGSLLIKRLRGHKLPDRRWSLGKFGGIINAIALCYLFPIAIFQFFPPVIPVTPASMNWGSLMFGSMLTFSTVYYIVYGRKVYIPPVYRVKRNI</sequence>
<keyword evidence="8" id="KW-1185">Reference proteome</keyword>
<accession>A0A9P4N668</accession>
<dbReference type="InterPro" id="IPR002293">
    <property type="entry name" value="AA/rel_permease1"/>
</dbReference>
<feature type="transmembrane region" description="Helical" evidence="6">
    <location>
        <begin position="490"/>
        <end position="509"/>
    </location>
</feature>
<evidence type="ECO:0000313" key="7">
    <source>
        <dbReference type="EMBL" id="KAF2264314.1"/>
    </source>
</evidence>
<dbReference type="PANTHER" id="PTHR45649:SF41">
    <property type="entry name" value="TRANSPORTER, PUTATIVE (EUROFUNG)-RELATED"/>
    <property type="match status" value="1"/>
</dbReference>
<feature type="transmembrane region" description="Helical" evidence="6">
    <location>
        <begin position="174"/>
        <end position="194"/>
    </location>
</feature>
<dbReference type="Pfam" id="PF13520">
    <property type="entry name" value="AA_permease_2"/>
    <property type="match status" value="1"/>
</dbReference>
<evidence type="ECO:0000256" key="1">
    <source>
        <dbReference type="ARBA" id="ARBA00004141"/>
    </source>
</evidence>
<evidence type="ECO:0000256" key="6">
    <source>
        <dbReference type="SAM" id="Phobius"/>
    </source>
</evidence>
<keyword evidence="2" id="KW-0813">Transport</keyword>
<dbReference type="PIRSF" id="PIRSF006060">
    <property type="entry name" value="AA_transporter"/>
    <property type="match status" value="1"/>
</dbReference>
<feature type="transmembrane region" description="Helical" evidence="6">
    <location>
        <begin position="459"/>
        <end position="478"/>
    </location>
</feature>
<evidence type="ECO:0000313" key="8">
    <source>
        <dbReference type="Proteomes" id="UP000800093"/>
    </source>
</evidence>
<name>A0A9P4N668_9PLEO</name>
<keyword evidence="4 6" id="KW-1133">Transmembrane helix</keyword>
<keyword evidence="3 6" id="KW-0812">Transmembrane</keyword>
<evidence type="ECO:0000256" key="3">
    <source>
        <dbReference type="ARBA" id="ARBA00022692"/>
    </source>
</evidence>
<feature type="transmembrane region" description="Helical" evidence="6">
    <location>
        <begin position="201"/>
        <end position="222"/>
    </location>
</feature>
<comment type="subcellular location">
    <subcellularLocation>
        <location evidence="1">Membrane</location>
        <topology evidence="1">Multi-pass membrane protein</topology>
    </subcellularLocation>
</comment>
<dbReference type="Proteomes" id="UP000800093">
    <property type="component" value="Unassembled WGS sequence"/>
</dbReference>
<feature type="transmembrane region" description="Helical" evidence="6">
    <location>
        <begin position="242"/>
        <end position="267"/>
    </location>
</feature>
<protein>
    <submittedName>
        <fullName evidence="7">Amino acid transporter</fullName>
    </submittedName>
</protein>
<evidence type="ECO:0000256" key="4">
    <source>
        <dbReference type="ARBA" id="ARBA00022989"/>
    </source>
</evidence>
<feature type="transmembrane region" description="Helical" evidence="6">
    <location>
        <begin position="51"/>
        <end position="76"/>
    </location>
</feature>
<dbReference type="GO" id="GO:0022857">
    <property type="term" value="F:transmembrane transporter activity"/>
    <property type="evidence" value="ECO:0007669"/>
    <property type="project" value="InterPro"/>
</dbReference>
<feature type="transmembrane region" description="Helical" evidence="6">
    <location>
        <begin position="288"/>
        <end position="313"/>
    </location>
</feature>
<proteinExistence type="predicted"/>
<feature type="transmembrane region" description="Helical" evidence="6">
    <location>
        <begin position="333"/>
        <end position="355"/>
    </location>
</feature>
<dbReference type="Gene3D" id="1.20.1740.10">
    <property type="entry name" value="Amino acid/polyamine transporter I"/>
    <property type="match status" value="1"/>
</dbReference>
<dbReference type="PANTHER" id="PTHR45649">
    <property type="entry name" value="AMINO-ACID PERMEASE BAT1"/>
    <property type="match status" value="1"/>
</dbReference>
<comment type="caution">
    <text evidence="7">The sequence shown here is derived from an EMBL/GenBank/DDBJ whole genome shotgun (WGS) entry which is preliminary data.</text>
</comment>
<reference evidence="8" key="1">
    <citation type="journal article" date="2020" name="Stud. Mycol.">
        <title>101 Dothideomycetes genomes: A test case for predicting lifestyles and emergence of pathogens.</title>
        <authorList>
            <person name="Haridas S."/>
            <person name="Albert R."/>
            <person name="Binder M."/>
            <person name="Bloem J."/>
            <person name="LaButti K."/>
            <person name="Salamov A."/>
            <person name="Andreopoulos B."/>
            <person name="Baker S."/>
            <person name="Barry K."/>
            <person name="Bills G."/>
            <person name="Bluhm B."/>
            <person name="Cannon C."/>
            <person name="Castanera R."/>
            <person name="Culley D."/>
            <person name="Daum C."/>
            <person name="Ezra D."/>
            <person name="Gonzalez J."/>
            <person name="Henrissat B."/>
            <person name="Kuo A."/>
            <person name="Liang C."/>
            <person name="Lipzen A."/>
            <person name="Lutzoni F."/>
            <person name="Magnuson J."/>
            <person name="Mondo S."/>
            <person name="Nolan M."/>
            <person name="Ohm R."/>
            <person name="Pangilinan J."/>
            <person name="Park H.-J."/>
            <person name="Ramirez L."/>
            <person name="Alfaro M."/>
            <person name="Sun H."/>
            <person name="Tritt A."/>
            <person name="Yoshinaga Y."/>
            <person name="Zwiers L.-H."/>
            <person name="Turgeon B."/>
            <person name="Goodwin S."/>
            <person name="Spatafora J."/>
            <person name="Crous P."/>
            <person name="Grigoriev I."/>
        </authorList>
    </citation>
    <scope>NUCLEOTIDE SEQUENCE [LARGE SCALE GENOMIC DNA]</scope>
    <source>
        <strain evidence="8">CBS 304.66</strain>
    </source>
</reference>
<organism evidence="7 8">
    <name type="scientific">Lojkania enalia</name>
    <dbReference type="NCBI Taxonomy" id="147567"/>
    <lineage>
        <taxon>Eukaryota</taxon>
        <taxon>Fungi</taxon>
        <taxon>Dikarya</taxon>
        <taxon>Ascomycota</taxon>
        <taxon>Pezizomycotina</taxon>
        <taxon>Dothideomycetes</taxon>
        <taxon>Pleosporomycetidae</taxon>
        <taxon>Pleosporales</taxon>
        <taxon>Pleosporales incertae sedis</taxon>
        <taxon>Lojkania</taxon>
    </lineage>
</organism>
<feature type="transmembrane region" description="Helical" evidence="6">
    <location>
        <begin position="130"/>
        <end position="154"/>
    </location>
</feature>
<keyword evidence="5 6" id="KW-0472">Membrane</keyword>
<gene>
    <name evidence="7" type="ORF">CC78DRAFT_580621</name>
</gene>